<dbReference type="RefSeq" id="WP_209971520.1">
    <property type="nucleotide sequence ID" value="NZ_JAGGLB010000006.1"/>
</dbReference>
<reference evidence="2 3" key="1">
    <citation type="submission" date="2021-03" db="EMBL/GenBank/DDBJ databases">
        <title>Genomic Encyclopedia of Type Strains, Phase IV (KMG-IV): sequencing the most valuable type-strain genomes for metagenomic binning, comparative biology and taxonomic classification.</title>
        <authorList>
            <person name="Goeker M."/>
        </authorList>
    </citation>
    <scope>NUCLEOTIDE SEQUENCE [LARGE SCALE GENOMIC DNA]</scope>
    <source>
        <strain evidence="2 3">DSM 26048</strain>
    </source>
</reference>
<dbReference type="SMART" id="SM00710">
    <property type="entry name" value="PbH1"/>
    <property type="match status" value="7"/>
</dbReference>
<evidence type="ECO:0000313" key="2">
    <source>
        <dbReference type="EMBL" id="MBP1990756.1"/>
    </source>
</evidence>
<dbReference type="InterPro" id="IPR011050">
    <property type="entry name" value="Pectin_lyase_fold/virulence"/>
</dbReference>
<sequence>MNTYTINVKNFGAMGDGTTDDTMALQKAIDTAAAQGGGTVYVPASTSAYPISSTLFVEANITLYLDNGAVIYLQDGSNCPMLSNKYRTSPDQLAITDHHISVIGGVWDGNGSRNERIAADGNLNAGFAFFGVRHLLIRDVTVNATVLYGIFICNWEDVKISNVDINQTNLNNQDGIHFQGPGNHAIVEDIYAYTFDDAVAFNCDDVPSGPYATVGDQSHIQIRNITFRKSLNGIRLLCAKHSLRKVTVSGLRGEVTDNVVALSNYQLGTGGQFQDILIEDVKVDASGAHCNFMNEYGGYITINDHVRNVTVRNVHRRDEDGRATVRVQSRADIQDLLIEDVITYGDGLHSEYGAIRLEAGSKVRNATVRHCKLYNNPELAGSRQLIDTAGSRVGMLLMDSCMIHQ</sequence>
<gene>
    <name evidence="2" type="ORF">J2Z66_002362</name>
</gene>
<dbReference type="EMBL" id="JAGGLB010000006">
    <property type="protein sequence ID" value="MBP1990756.1"/>
    <property type="molecule type" value="Genomic_DNA"/>
</dbReference>
<proteinExistence type="predicted"/>
<organism evidence="2 3">
    <name type="scientific">Paenibacillus eucommiae</name>
    <dbReference type="NCBI Taxonomy" id="1355755"/>
    <lineage>
        <taxon>Bacteria</taxon>
        <taxon>Bacillati</taxon>
        <taxon>Bacillota</taxon>
        <taxon>Bacilli</taxon>
        <taxon>Bacillales</taxon>
        <taxon>Paenibacillaceae</taxon>
        <taxon>Paenibacillus</taxon>
    </lineage>
</organism>
<dbReference type="PANTHER" id="PTHR31339">
    <property type="entry name" value="PECTIN LYASE-RELATED"/>
    <property type="match status" value="1"/>
</dbReference>
<comment type="caution">
    <text evidence="2">The sequence shown here is derived from an EMBL/GenBank/DDBJ whole genome shotgun (WGS) entry which is preliminary data.</text>
</comment>
<dbReference type="InterPro" id="IPR012334">
    <property type="entry name" value="Pectin_lyas_fold"/>
</dbReference>
<evidence type="ECO:0000313" key="3">
    <source>
        <dbReference type="Proteomes" id="UP001519287"/>
    </source>
</evidence>
<accession>A0ABS4IT57</accession>
<protein>
    <submittedName>
        <fullName evidence="2">Polygalacturonase</fullName>
    </submittedName>
</protein>
<dbReference type="InterPro" id="IPR006626">
    <property type="entry name" value="PbH1"/>
</dbReference>
<evidence type="ECO:0000259" key="1">
    <source>
        <dbReference type="Pfam" id="PF12708"/>
    </source>
</evidence>
<dbReference type="Proteomes" id="UP001519287">
    <property type="component" value="Unassembled WGS sequence"/>
</dbReference>
<dbReference type="Pfam" id="PF12708">
    <property type="entry name" value="Pect-lyase_RHGA_epim"/>
    <property type="match status" value="1"/>
</dbReference>
<feature type="domain" description="Rhamnogalacturonase A/B/Epimerase-like pectate lyase" evidence="1">
    <location>
        <begin position="6"/>
        <end position="237"/>
    </location>
</feature>
<name>A0ABS4IT57_9BACL</name>
<dbReference type="InterPro" id="IPR051801">
    <property type="entry name" value="GH28_Enzymes"/>
</dbReference>
<dbReference type="InterPro" id="IPR024535">
    <property type="entry name" value="RHGA/B-epi-like_pectate_lyase"/>
</dbReference>
<dbReference type="Gene3D" id="2.160.20.10">
    <property type="entry name" value="Single-stranded right-handed beta-helix, Pectin lyase-like"/>
    <property type="match status" value="1"/>
</dbReference>
<dbReference type="SUPFAM" id="SSF51126">
    <property type="entry name" value="Pectin lyase-like"/>
    <property type="match status" value="1"/>
</dbReference>
<keyword evidence="3" id="KW-1185">Reference proteome</keyword>
<dbReference type="PANTHER" id="PTHR31339:SF9">
    <property type="entry name" value="PLASMIN AND FIBRONECTIN-BINDING PROTEIN A"/>
    <property type="match status" value="1"/>
</dbReference>